<keyword evidence="2" id="KW-1133">Transmembrane helix</keyword>
<gene>
    <name evidence="3" type="ORF">HCU01_30110</name>
    <name evidence="4" type="ORF">SAMN05660971_01102</name>
</gene>
<dbReference type="PIRSF" id="PIRSF016789">
    <property type="entry name" value="DUF454"/>
    <property type="match status" value="1"/>
</dbReference>
<dbReference type="PANTHER" id="PTHR35813">
    <property type="entry name" value="INNER MEMBRANE PROTEIN YBAN"/>
    <property type="match status" value="1"/>
</dbReference>
<evidence type="ECO:0000313" key="6">
    <source>
        <dbReference type="Proteomes" id="UP000321726"/>
    </source>
</evidence>
<dbReference type="PANTHER" id="PTHR35813:SF1">
    <property type="entry name" value="INNER MEMBRANE PROTEIN YBAN"/>
    <property type="match status" value="1"/>
</dbReference>
<evidence type="ECO:0000313" key="5">
    <source>
        <dbReference type="Proteomes" id="UP000184123"/>
    </source>
</evidence>
<dbReference type="GO" id="GO:0005886">
    <property type="term" value="C:plasma membrane"/>
    <property type="evidence" value="ECO:0007669"/>
    <property type="project" value="UniProtKB-SubCell"/>
</dbReference>
<keyword evidence="1 2" id="KW-0472">Membrane</keyword>
<reference evidence="3 6" key="2">
    <citation type="submission" date="2019-07" db="EMBL/GenBank/DDBJ databases">
        <title>Whole genome shotgun sequence of Halomonas cupida NBRC 102219.</title>
        <authorList>
            <person name="Hosoyama A."/>
            <person name="Uohara A."/>
            <person name="Ohji S."/>
            <person name="Ichikawa N."/>
        </authorList>
    </citation>
    <scope>NUCLEOTIDE SEQUENCE [LARGE SCALE GENOMIC DNA]</scope>
    <source>
        <strain evidence="3 6">NBRC 102219</strain>
    </source>
</reference>
<accession>A0A1M7CIC4</accession>
<keyword evidence="1" id="KW-1003">Cell membrane</keyword>
<protein>
    <recommendedName>
        <fullName evidence="1">Inner membrane protein</fullName>
    </recommendedName>
</protein>
<comment type="subcellular location">
    <subcellularLocation>
        <location evidence="1">Cell inner membrane</location>
        <topology evidence="1">Multi-pass membrane protein</topology>
    </subcellularLocation>
</comment>
<dbReference type="Proteomes" id="UP000184123">
    <property type="component" value="Unassembled WGS sequence"/>
</dbReference>
<feature type="transmembrane region" description="Helical" evidence="2">
    <location>
        <begin position="22"/>
        <end position="52"/>
    </location>
</feature>
<keyword evidence="2" id="KW-0812">Transmembrane</keyword>
<name>A0A1M7CIC4_9GAMM</name>
<evidence type="ECO:0000313" key="4">
    <source>
        <dbReference type="EMBL" id="SHL66923.1"/>
    </source>
</evidence>
<feature type="transmembrane region" description="Helical" evidence="2">
    <location>
        <begin position="93"/>
        <end position="126"/>
    </location>
</feature>
<dbReference type="EMBL" id="FRCA01000002">
    <property type="protein sequence ID" value="SHL66923.1"/>
    <property type="molecule type" value="Genomic_DNA"/>
</dbReference>
<dbReference type="Proteomes" id="UP000321726">
    <property type="component" value="Unassembled WGS sequence"/>
</dbReference>
<evidence type="ECO:0000313" key="3">
    <source>
        <dbReference type="EMBL" id="GEN25062.1"/>
    </source>
</evidence>
<evidence type="ECO:0000256" key="1">
    <source>
        <dbReference type="PIRNR" id="PIRNR016789"/>
    </source>
</evidence>
<dbReference type="EMBL" id="BJXU01000123">
    <property type="protein sequence ID" value="GEN25062.1"/>
    <property type="molecule type" value="Genomic_DNA"/>
</dbReference>
<keyword evidence="1" id="KW-0997">Cell inner membrane</keyword>
<keyword evidence="6" id="KW-1185">Reference proteome</keyword>
<dbReference type="STRING" id="44933.SAMN05660971_01102"/>
<dbReference type="AlphaFoldDB" id="A0A1M7CIC4"/>
<proteinExistence type="predicted"/>
<dbReference type="InterPro" id="IPR007401">
    <property type="entry name" value="DUF454"/>
</dbReference>
<reference evidence="4 5" key="1">
    <citation type="submission" date="2016-11" db="EMBL/GenBank/DDBJ databases">
        <authorList>
            <person name="Jaros S."/>
            <person name="Januszkiewicz K."/>
            <person name="Wedrychowicz H."/>
        </authorList>
    </citation>
    <scope>NUCLEOTIDE SEQUENCE [LARGE SCALE GENOMIC DNA]</scope>
    <source>
        <strain evidence="4 5">DSM 4740</strain>
    </source>
</reference>
<evidence type="ECO:0000256" key="2">
    <source>
        <dbReference type="SAM" id="Phobius"/>
    </source>
</evidence>
<sequence length="135" mass="14691">MDEGKGRGAVIGPVRRALYLTLAWLSFGLGVLGAFLPLLPTTCFMLVAVWAASKGSPRFANWIRSHPRFGPTVVAWEESGAIPRHAKWLAMTMLGISIIILAFTVSLMWLKVALIVGLMGLAIWIMTRPEPVSSS</sequence>
<dbReference type="Pfam" id="PF04304">
    <property type="entry name" value="DUF454"/>
    <property type="match status" value="1"/>
</dbReference>
<organism evidence="4 5">
    <name type="scientific">Halomonas cupida</name>
    <dbReference type="NCBI Taxonomy" id="44933"/>
    <lineage>
        <taxon>Bacteria</taxon>
        <taxon>Pseudomonadati</taxon>
        <taxon>Pseudomonadota</taxon>
        <taxon>Gammaproteobacteria</taxon>
        <taxon>Oceanospirillales</taxon>
        <taxon>Halomonadaceae</taxon>
        <taxon>Halomonas</taxon>
    </lineage>
</organism>